<accession>A0A0E9PGY2</accession>
<sequence>MPVNSQRFNGHGISREPQCEVMHCRFYLRECLHGDRAAWWILTLSEFWY</sequence>
<organism evidence="1">
    <name type="scientific">Anguilla anguilla</name>
    <name type="common">European freshwater eel</name>
    <name type="synonym">Muraena anguilla</name>
    <dbReference type="NCBI Taxonomy" id="7936"/>
    <lineage>
        <taxon>Eukaryota</taxon>
        <taxon>Metazoa</taxon>
        <taxon>Chordata</taxon>
        <taxon>Craniata</taxon>
        <taxon>Vertebrata</taxon>
        <taxon>Euteleostomi</taxon>
        <taxon>Actinopterygii</taxon>
        <taxon>Neopterygii</taxon>
        <taxon>Teleostei</taxon>
        <taxon>Anguilliformes</taxon>
        <taxon>Anguillidae</taxon>
        <taxon>Anguilla</taxon>
    </lineage>
</organism>
<dbReference type="AlphaFoldDB" id="A0A0E9PGY2"/>
<reference evidence="1" key="2">
    <citation type="journal article" date="2015" name="Fish Shellfish Immunol.">
        <title>Early steps in the European eel (Anguilla anguilla)-Vibrio vulnificus interaction in the gills: Role of the RtxA13 toxin.</title>
        <authorList>
            <person name="Callol A."/>
            <person name="Pajuelo D."/>
            <person name="Ebbesson L."/>
            <person name="Teles M."/>
            <person name="MacKenzie S."/>
            <person name="Amaro C."/>
        </authorList>
    </citation>
    <scope>NUCLEOTIDE SEQUENCE</scope>
</reference>
<reference evidence="1" key="1">
    <citation type="submission" date="2014-11" db="EMBL/GenBank/DDBJ databases">
        <authorList>
            <person name="Amaro Gonzalez C."/>
        </authorList>
    </citation>
    <scope>NUCLEOTIDE SEQUENCE</scope>
</reference>
<evidence type="ECO:0000313" key="1">
    <source>
        <dbReference type="EMBL" id="JAH03779.1"/>
    </source>
</evidence>
<proteinExistence type="predicted"/>
<name>A0A0E9PGY2_ANGAN</name>
<dbReference type="EMBL" id="GBXM01104798">
    <property type="protein sequence ID" value="JAH03779.1"/>
    <property type="molecule type" value="Transcribed_RNA"/>
</dbReference>
<protein>
    <submittedName>
        <fullName evidence="1">Uncharacterized protein</fullName>
    </submittedName>
</protein>